<dbReference type="SUPFAM" id="SSF52335">
    <property type="entry name" value="Methylglyoxal synthase-like"/>
    <property type="match status" value="1"/>
</dbReference>
<accession>A0A382DER2</accession>
<evidence type="ECO:0000313" key="2">
    <source>
        <dbReference type="EMBL" id="SVB36474.1"/>
    </source>
</evidence>
<proteinExistence type="predicted"/>
<dbReference type="GO" id="GO:0004643">
    <property type="term" value="F:phosphoribosylaminoimidazolecarboxamide formyltransferase activity"/>
    <property type="evidence" value="ECO:0007669"/>
    <property type="project" value="InterPro"/>
</dbReference>
<dbReference type="EMBL" id="UINC01038856">
    <property type="protein sequence ID" value="SVB36474.1"/>
    <property type="molecule type" value="Genomic_DNA"/>
</dbReference>
<dbReference type="PANTHER" id="PTHR11692">
    <property type="entry name" value="BIFUNCTIONAL PURINE BIOSYNTHESIS PROTEIN PURH"/>
    <property type="match status" value="1"/>
</dbReference>
<dbReference type="AlphaFoldDB" id="A0A382DER2"/>
<dbReference type="InterPro" id="IPR036914">
    <property type="entry name" value="MGS-like_dom_sf"/>
</dbReference>
<dbReference type="GO" id="GO:0006189">
    <property type="term" value="P:'de novo' IMP biosynthetic process"/>
    <property type="evidence" value="ECO:0007669"/>
    <property type="project" value="TreeGrafter"/>
</dbReference>
<organism evidence="2">
    <name type="scientific">marine metagenome</name>
    <dbReference type="NCBI Taxonomy" id="408172"/>
    <lineage>
        <taxon>unclassified sequences</taxon>
        <taxon>metagenomes</taxon>
        <taxon>ecological metagenomes</taxon>
    </lineage>
</organism>
<gene>
    <name evidence="2" type="ORF">METZ01_LOCUS189328</name>
</gene>
<sequence length="69" mass="7673">VSDYTNFPEIMDGRVKTINPMVGGGILGLRDQHANDAENNDIKWIDLVVCNLYPFSETISREDCTDALA</sequence>
<dbReference type="GO" id="GO:0005829">
    <property type="term" value="C:cytosol"/>
    <property type="evidence" value="ECO:0007669"/>
    <property type="project" value="TreeGrafter"/>
</dbReference>
<dbReference type="Pfam" id="PF02142">
    <property type="entry name" value="MGS"/>
    <property type="match status" value="1"/>
</dbReference>
<reference evidence="2" key="1">
    <citation type="submission" date="2018-05" db="EMBL/GenBank/DDBJ databases">
        <authorList>
            <person name="Lanie J.A."/>
            <person name="Ng W.-L."/>
            <person name="Kazmierczak K.M."/>
            <person name="Andrzejewski T.M."/>
            <person name="Davidsen T.M."/>
            <person name="Wayne K.J."/>
            <person name="Tettelin H."/>
            <person name="Glass J.I."/>
            <person name="Rusch D."/>
            <person name="Podicherti R."/>
            <person name="Tsui H.-C.T."/>
            <person name="Winkler M.E."/>
        </authorList>
    </citation>
    <scope>NUCLEOTIDE SEQUENCE</scope>
</reference>
<dbReference type="PANTHER" id="PTHR11692:SF0">
    <property type="entry name" value="BIFUNCTIONAL PURINE BIOSYNTHESIS PROTEIN ATIC"/>
    <property type="match status" value="1"/>
</dbReference>
<protein>
    <recommendedName>
        <fullName evidence="1">MGS-like domain-containing protein</fullName>
    </recommendedName>
</protein>
<dbReference type="InterPro" id="IPR002695">
    <property type="entry name" value="PurH-like"/>
</dbReference>
<dbReference type="InterPro" id="IPR011607">
    <property type="entry name" value="MGS-like_dom"/>
</dbReference>
<name>A0A382DER2_9ZZZZ</name>
<dbReference type="GO" id="GO:0003937">
    <property type="term" value="F:IMP cyclohydrolase activity"/>
    <property type="evidence" value="ECO:0007669"/>
    <property type="project" value="InterPro"/>
</dbReference>
<evidence type="ECO:0000259" key="1">
    <source>
        <dbReference type="Pfam" id="PF02142"/>
    </source>
</evidence>
<feature type="non-terminal residue" evidence="2">
    <location>
        <position position="1"/>
    </location>
</feature>
<dbReference type="Gene3D" id="3.40.50.1380">
    <property type="entry name" value="Methylglyoxal synthase-like domain"/>
    <property type="match status" value="1"/>
</dbReference>
<feature type="non-terminal residue" evidence="2">
    <location>
        <position position="69"/>
    </location>
</feature>
<feature type="domain" description="MGS-like" evidence="1">
    <location>
        <begin position="1"/>
        <end position="62"/>
    </location>
</feature>